<keyword evidence="3" id="KW-1185">Reference proteome</keyword>
<sequence>MEAENRKLVTPVGALIDVCICGGVFLFFFFVVIPSHVPFYDPFWKNLFTAYTSAVMSGFAWLALCLFRVTRVDYCRAKKEAKSA</sequence>
<comment type="caution">
    <text evidence="2">The sequence shown here is derived from an EMBL/GenBank/DDBJ whole genome shotgun (WGS) entry which is preliminary data.</text>
</comment>
<evidence type="ECO:0000313" key="2">
    <source>
        <dbReference type="EMBL" id="GHC11570.1"/>
    </source>
</evidence>
<proteinExistence type="predicted"/>
<dbReference type="Proteomes" id="UP000642829">
    <property type="component" value="Unassembled WGS sequence"/>
</dbReference>
<evidence type="ECO:0000256" key="1">
    <source>
        <dbReference type="SAM" id="Phobius"/>
    </source>
</evidence>
<organism evidence="2 3">
    <name type="scientific">Cerasicoccus arenae</name>
    <dbReference type="NCBI Taxonomy" id="424488"/>
    <lineage>
        <taxon>Bacteria</taxon>
        <taxon>Pseudomonadati</taxon>
        <taxon>Verrucomicrobiota</taxon>
        <taxon>Opitutia</taxon>
        <taxon>Puniceicoccales</taxon>
        <taxon>Cerasicoccaceae</taxon>
        <taxon>Cerasicoccus</taxon>
    </lineage>
</organism>
<keyword evidence="1" id="KW-1133">Transmembrane helix</keyword>
<keyword evidence="1" id="KW-0472">Membrane</keyword>
<reference evidence="2" key="1">
    <citation type="journal article" date="2014" name="Int. J. Syst. Evol. Microbiol.">
        <title>Complete genome sequence of Corynebacterium casei LMG S-19264T (=DSM 44701T), isolated from a smear-ripened cheese.</title>
        <authorList>
            <consortium name="US DOE Joint Genome Institute (JGI-PGF)"/>
            <person name="Walter F."/>
            <person name="Albersmeier A."/>
            <person name="Kalinowski J."/>
            <person name="Ruckert C."/>
        </authorList>
    </citation>
    <scope>NUCLEOTIDE SEQUENCE</scope>
    <source>
        <strain evidence="2">KCTC 12870</strain>
    </source>
</reference>
<gene>
    <name evidence="2" type="ORF">GCM10007047_31050</name>
</gene>
<name>A0A8J3DDR1_9BACT</name>
<dbReference type="EMBL" id="BMXG01000026">
    <property type="protein sequence ID" value="GHC11570.1"/>
    <property type="molecule type" value="Genomic_DNA"/>
</dbReference>
<keyword evidence="1" id="KW-0812">Transmembrane</keyword>
<evidence type="ECO:0000313" key="3">
    <source>
        <dbReference type="Proteomes" id="UP000642829"/>
    </source>
</evidence>
<dbReference type="RefSeq" id="WP_189516925.1">
    <property type="nucleotide sequence ID" value="NZ_BMXG01000026.1"/>
</dbReference>
<dbReference type="AlphaFoldDB" id="A0A8J3DDR1"/>
<accession>A0A8J3DDR1</accession>
<feature type="transmembrane region" description="Helical" evidence="1">
    <location>
        <begin position="12"/>
        <end position="33"/>
    </location>
</feature>
<protein>
    <submittedName>
        <fullName evidence="2">Uncharacterized protein</fullName>
    </submittedName>
</protein>
<reference evidence="2" key="2">
    <citation type="submission" date="2020-09" db="EMBL/GenBank/DDBJ databases">
        <authorList>
            <person name="Sun Q."/>
            <person name="Kim S."/>
        </authorList>
    </citation>
    <scope>NUCLEOTIDE SEQUENCE</scope>
    <source>
        <strain evidence="2">KCTC 12870</strain>
    </source>
</reference>
<feature type="transmembrane region" description="Helical" evidence="1">
    <location>
        <begin position="48"/>
        <end position="69"/>
    </location>
</feature>